<dbReference type="InterPro" id="IPR016032">
    <property type="entry name" value="Sig_transdc_resp-reg_C-effctor"/>
</dbReference>
<dbReference type="InterPro" id="IPR036388">
    <property type="entry name" value="WH-like_DNA-bd_sf"/>
</dbReference>
<dbReference type="InterPro" id="IPR001789">
    <property type="entry name" value="Sig_transdc_resp-reg_receiver"/>
</dbReference>
<keyword evidence="5" id="KW-0804">Transcription</keyword>
<dbReference type="Pfam" id="PF00072">
    <property type="entry name" value="Response_reg"/>
    <property type="match status" value="1"/>
</dbReference>
<feature type="domain" description="Response regulatory" evidence="8">
    <location>
        <begin position="24"/>
        <end position="138"/>
    </location>
</feature>
<keyword evidence="1 6" id="KW-0597">Phosphoprotein</keyword>
<dbReference type="PANTHER" id="PTHR48111:SF4">
    <property type="entry name" value="DNA-BINDING DUAL TRANSCRIPTIONAL REGULATOR OMPR"/>
    <property type="match status" value="1"/>
</dbReference>
<dbReference type="Pfam" id="PF00486">
    <property type="entry name" value="Trans_reg_C"/>
    <property type="match status" value="1"/>
</dbReference>
<keyword evidence="3" id="KW-0805">Transcription regulation</keyword>
<keyword evidence="2" id="KW-0902">Two-component regulatory system</keyword>
<reference evidence="11" key="1">
    <citation type="submission" date="2023-07" db="EMBL/GenBank/DDBJ databases">
        <title>Ancylobacter moscoviensis sp. nov., facultatively methylotrophic bacteria from activated sludge and the reclassification of Starkeya novella (Starkey 1934) Kelly et al. 2000 as Ancylobacter novellus comb. nov., Starkeya koreensis Im et al. 2006 as Ancylobacter koreensis comb.nov., Angulomicrobium tetraedrale Vasil'eva et al. 1986 as Ancylobacter tetraedralis comb. nov., Angulomicrobium amanitiforme Fritz et al. 2004 as Ancylobacter amanitiformis comb. nov. and Methylorhabdus multivorans Doronina et al. 1996 as Ancylobacter multivorans comb. nov. and emended description of the genus Ancylobacter.</title>
        <authorList>
            <person name="Doronina N."/>
            <person name="Chemodurova A."/>
            <person name="Grouzdev D."/>
            <person name="Koziaeva V."/>
            <person name="Shi W."/>
            <person name="Wu L."/>
            <person name="Kaparullina E."/>
        </authorList>
    </citation>
    <scope>NUCLEOTIDE SEQUENCE [LARGE SCALE GENOMIC DNA]</scope>
    <source>
        <strain evidence="11">Jip08</strain>
    </source>
</reference>
<dbReference type="CDD" id="cd17574">
    <property type="entry name" value="REC_OmpR"/>
    <property type="match status" value="1"/>
</dbReference>
<keyword evidence="11" id="KW-1185">Reference proteome</keyword>
<accession>A0ABT0DJW6</accession>
<dbReference type="InterPro" id="IPR011006">
    <property type="entry name" value="CheY-like_superfamily"/>
</dbReference>
<evidence type="ECO:0000256" key="1">
    <source>
        <dbReference type="ARBA" id="ARBA00022553"/>
    </source>
</evidence>
<evidence type="ECO:0000256" key="3">
    <source>
        <dbReference type="ARBA" id="ARBA00023015"/>
    </source>
</evidence>
<sequence>MQSISPSSFPEPDRDARAPADAARVLMVEDDPDLRDGLSEYLRLRGLEVTAVGTGLAFLQAWRAGAFDVVVLDVNLPDTTGYALARTLSGQRNEIGIVMLTARSEREDRVRGYEEGADIYLAKPADSEELVLAIRNLARRVAAARKRAAHDAASVPAMETRSWLLDLTRQRLVTPGGAGMHLTGREQVLVKAIALAAGEPVSRQHLARLLGHADRDVASRAVDAILFRLRRKAAEHGVELPLSGLHSVGLRFTGPVVVHPAEARAGTGPAGSLPPQ</sequence>
<gene>
    <name evidence="10" type="ORF">MWN33_05940</name>
</gene>
<evidence type="ECO:0000256" key="4">
    <source>
        <dbReference type="ARBA" id="ARBA00023125"/>
    </source>
</evidence>
<dbReference type="PANTHER" id="PTHR48111">
    <property type="entry name" value="REGULATOR OF RPOS"/>
    <property type="match status" value="1"/>
</dbReference>
<comment type="caution">
    <text evidence="10">The sequence shown here is derived from an EMBL/GenBank/DDBJ whole genome shotgun (WGS) entry which is preliminary data.</text>
</comment>
<feature type="domain" description="OmpR/PhoB-type" evidence="9">
    <location>
        <begin position="155"/>
        <end position="254"/>
    </location>
</feature>
<organism evidence="10 11">
    <name type="scientific">Ancylobacter koreensis</name>
    <dbReference type="NCBI Taxonomy" id="266121"/>
    <lineage>
        <taxon>Bacteria</taxon>
        <taxon>Pseudomonadati</taxon>
        <taxon>Pseudomonadota</taxon>
        <taxon>Alphaproteobacteria</taxon>
        <taxon>Hyphomicrobiales</taxon>
        <taxon>Xanthobacteraceae</taxon>
        <taxon>Ancylobacter</taxon>
    </lineage>
</organism>
<dbReference type="PROSITE" id="PS51755">
    <property type="entry name" value="OMPR_PHOB"/>
    <property type="match status" value="1"/>
</dbReference>
<evidence type="ECO:0000256" key="2">
    <source>
        <dbReference type="ARBA" id="ARBA00023012"/>
    </source>
</evidence>
<dbReference type="Gene3D" id="3.40.50.2300">
    <property type="match status" value="1"/>
</dbReference>
<feature type="DNA-binding region" description="OmpR/PhoB-type" evidence="7">
    <location>
        <begin position="155"/>
        <end position="254"/>
    </location>
</feature>
<proteinExistence type="predicted"/>
<evidence type="ECO:0000259" key="8">
    <source>
        <dbReference type="PROSITE" id="PS50110"/>
    </source>
</evidence>
<evidence type="ECO:0000256" key="7">
    <source>
        <dbReference type="PROSITE-ProRule" id="PRU01091"/>
    </source>
</evidence>
<evidence type="ECO:0000256" key="5">
    <source>
        <dbReference type="ARBA" id="ARBA00023163"/>
    </source>
</evidence>
<dbReference type="InterPro" id="IPR001867">
    <property type="entry name" value="OmpR/PhoB-type_DNA-bd"/>
</dbReference>
<evidence type="ECO:0000313" key="10">
    <source>
        <dbReference type="EMBL" id="MCK0207571.1"/>
    </source>
</evidence>
<dbReference type="PROSITE" id="PS50110">
    <property type="entry name" value="RESPONSE_REGULATORY"/>
    <property type="match status" value="1"/>
</dbReference>
<evidence type="ECO:0000313" key="11">
    <source>
        <dbReference type="Proteomes" id="UP001202867"/>
    </source>
</evidence>
<evidence type="ECO:0000259" key="9">
    <source>
        <dbReference type="PROSITE" id="PS51755"/>
    </source>
</evidence>
<dbReference type="EMBL" id="JALKCG010000001">
    <property type="protein sequence ID" value="MCK0207571.1"/>
    <property type="molecule type" value="Genomic_DNA"/>
</dbReference>
<dbReference type="Gene3D" id="1.10.10.10">
    <property type="entry name" value="Winged helix-like DNA-binding domain superfamily/Winged helix DNA-binding domain"/>
    <property type="match status" value="1"/>
</dbReference>
<evidence type="ECO:0000256" key="6">
    <source>
        <dbReference type="PROSITE-ProRule" id="PRU00169"/>
    </source>
</evidence>
<dbReference type="SMART" id="SM00448">
    <property type="entry name" value="REC"/>
    <property type="match status" value="1"/>
</dbReference>
<keyword evidence="4 7" id="KW-0238">DNA-binding</keyword>
<dbReference type="Proteomes" id="UP001202867">
    <property type="component" value="Unassembled WGS sequence"/>
</dbReference>
<name>A0ABT0DJW6_9HYPH</name>
<dbReference type="SUPFAM" id="SSF52172">
    <property type="entry name" value="CheY-like"/>
    <property type="match status" value="1"/>
</dbReference>
<dbReference type="RefSeq" id="WP_247199504.1">
    <property type="nucleotide sequence ID" value="NZ_JALKCG010000001.1"/>
</dbReference>
<protein>
    <submittedName>
        <fullName evidence="10">Response regulator transcription factor</fullName>
    </submittedName>
</protein>
<feature type="modified residue" description="4-aspartylphosphate" evidence="6">
    <location>
        <position position="73"/>
    </location>
</feature>
<dbReference type="SUPFAM" id="SSF46894">
    <property type="entry name" value="C-terminal effector domain of the bipartite response regulators"/>
    <property type="match status" value="1"/>
</dbReference>
<dbReference type="InterPro" id="IPR039420">
    <property type="entry name" value="WalR-like"/>
</dbReference>
<dbReference type="SMART" id="SM00862">
    <property type="entry name" value="Trans_reg_C"/>
    <property type="match status" value="1"/>
</dbReference>